<protein>
    <submittedName>
        <fullName evidence="2">Uncharacterized protein</fullName>
    </submittedName>
</protein>
<dbReference type="RefSeq" id="WP_184333175.1">
    <property type="nucleotide sequence ID" value="NZ_JACHHZ010000003.1"/>
</dbReference>
<proteinExistence type="predicted"/>
<reference evidence="2 3" key="1">
    <citation type="submission" date="2020-08" db="EMBL/GenBank/DDBJ databases">
        <title>Genomic Encyclopedia of Type Strains, Phase IV (KMG-IV): sequencing the most valuable type-strain genomes for metagenomic binning, comparative biology and taxonomic classification.</title>
        <authorList>
            <person name="Goeker M."/>
        </authorList>
    </citation>
    <scope>NUCLEOTIDE SEQUENCE [LARGE SCALE GENOMIC DNA]</scope>
    <source>
        <strain evidence="2 3">DSM 26723</strain>
    </source>
</reference>
<dbReference type="AlphaFoldDB" id="A0A841HQ44"/>
<gene>
    <name evidence="2" type="ORF">HNQ60_003043</name>
</gene>
<sequence>MNILVQSRALRGTVATIALLVSFSAAAAISHGPRAQYPVYRTDASDVFVSEPRHHTAGPRDTILLLRAEEGVRFAALRIQPEDLQAGSARSECAEYRLVGPRNTVRTCSR</sequence>
<evidence type="ECO:0000313" key="2">
    <source>
        <dbReference type="EMBL" id="MBB6094162.1"/>
    </source>
</evidence>
<evidence type="ECO:0000313" key="3">
    <source>
        <dbReference type="Proteomes" id="UP000588068"/>
    </source>
</evidence>
<keyword evidence="1" id="KW-0732">Signal</keyword>
<keyword evidence="3" id="KW-1185">Reference proteome</keyword>
<feature type="signal peptide" evidence="1">
    <location>
        <begin position="1"/>
        <end position="27"/>
    </location>
</feature>
<comment type="caution">
    <text evidence="2">The sequence shown here is derived from an EMBL/GenBank/DDBJ whole genome shotgun (WGS) entry which is preliminary data.</text>
</comment>
<feature type="chain" id="PRO_5032670277" evidence="1">
    <location>
        <begin position="28"/>
        <end position="110"/>
    </location>
</feature>
<organism evidence="2 3">
    <name type="scientific">Povalibacter uvarum</name>
    <dbReference type="NCBI Taxonomy" id="732238"/>
    <lineage>
        <taxon>Bacteria</taxon>
        <taxon>Pseudomonadati</taxon>
        <taxon>Pseudomonadota</taxon>
        <taxon>Gammaproteobacteria</taxon>
        <taxon>Steroidobacterales</taxon>
        <taxon>Steroidobacteraceae</taxon>
        <taxon>Povalibacter</taxon>
    </lineage>
</organism>
<accession>A0A841HQ44</accession>
<name>A0A841HQ44_9GAMM</name>
<evidence type="ECO:0000256" key="1">
    <source>
        <dbReference type="SAM" id="SignalP"/>
    </source>
</evidence>
<dbReference type="Proteomes" id="UP000588068">
    <property type="component" value="Unassembled WGS sequence"/>
</dbReference>
<dbReference type="EMBL" id="JACHHZ010000003">
    <property type="protein sequence ID" value="MBB6094162.1"/>
    <property type="molecule type" value="Genomic_DNA"/>
</dbReference>